<dbReference type="GO" id="GO:0003676">
    <property type="term" value="F:nucleic acid binding"/>
    <property type="evidence" value="ECO:0007669"/>
    <property type="project" value="InterPro"/>
</dbReference>
<dbReference type="Gene3D" id="3.30.420.10">
    <property type="entry name" value="Ribonuclease H-like superfamily/Ribonuclease H"/>
    <property type="match status" value="1"/>
</dbReference>
<dbReference type="InterPro" id="IPR044730">
    <property type="entry name" value="RNase_H-like_dom_plant"/>
</dbReference>
<comment type="caution">
    <text evidence="2">The sequence shown here is derived from an EMBL/GenBank/DDBJ whole genome shotgun (WGS) entry which is preliminary data.</text>
</comment>
<accession>A0AAV6L2N5</accession>
<reference evidence="2" key="1">
    <citation type="submission" date="2020-08" db="EMBL/GenBank/DDBJ databases">
        <title>Plant Genome Project.</title>
        <authorList>
            <person name="Zhang R.-G."/>
        </authorList>
    </citation>
    <scope>NUCLEOTIDE SEQUENCE</scope>
    <source>
        <strain evidence="2">WSP0</strain>
        <tissue evidence="2">Leaf</tissue>
    </source>
</reference>
<evidence type="ECO:0000259" key="1">
    <source>
        <dbReference type="Pfam" id="PF13456"/>
    </source>
</evidence>
<evidence type="ECO:0000313" key="2">
    <source>
        <dbReference type="EMBL" id="KAG5559267.1"/>
    </source>
</evidence>
<dbReference type="GO" id="GO:0004523">
    <property type="term" value="F:RNA-DNA hybrid ribonuclease activity"/>
    <property type="evidence" value="ECO:0007669"/>
    <property type="project" value="InterPro"/>
</dbReference>
<name>A0AAV6L2N5_9ERIC</name>
<dbReference type="SUPFAM" id="SSF53098">
    <property type="entry name" value="Ribonuclease H-like"/>
    <property type="match status" value="1"/>
</dbReference>
<feature type="domain" description="RNase H type-1" evidence="1">
    <location>
        <begin position="2"/>
        <end position="97"/>
    </location>
</feature>
<keyword evidence="3" id="KW-1185">Reference proteome</keyword>
<gene>
    <name evidence="2" type="ORF">RHGRI_008980</name>
</gene>
<dbReference type="PANTHER" id="PTHR47723">
    <property type="entry name" value="OS05G0353850 PROTEIN"/>
    <property type="match status" value="1"/>
</dbReference>
<dbReference type="PANTHER" id="PTHR47723:SF19">
    <property type="entry name" value="POLYNUCLEOTIDYL TRANSFERASE, RIBONUCLEASE H-LIKE SUPERFAMILY PROTEIN"/>
    <property type="match status" value="1"/>
</dbReference>
<dbReference type="Proteomes" id="UP000823749">
    <property type="component" value="Chromosome 3"/>
</dbReference>
<dbReference type="InterPro" id="IPR012337">
    <property type="entry name" value="RNaseH-like_sf"/>
</dbReference>
<sequence>MGGLIREDKGKWVTGFRRNLNYATSSTAVECRAIREGLKLALDRNSKGILVETDSFLSDKHVLNNIICDRRSMLSRLDSEVKHIYREGNSCADLLASLKFQQQSLVVLPTMPPCMGQAMYDDASGKKFLRRLILFGSIFCKLLLI</sequence>
<dbReference type="InterPro" id="IPR036397">
    <property type="entry name" value="RNaseH_sf"/>
</dbReference>
<organism evidence="2 3">
    <name type="scientific">Rhododendron griersonianum</name>
    <dbReference type="NCBI Taxonomy" id="479676"/>
    <lineage>
        <taxon>Eukaryota</taxon>
        <taxon>Viridiplantae</taxon>
        <taxon>Streptophyta</taxon>
        <taxon>Embryophyta</taxon>
        <taxon>Tracheophyta</taxon>
        <taxon>Spermatophyta</taxon>
        <taxon>Magnoliopsida</taxon>
        <taxon>eudicotyledons</taxon>
        <taxon>Gunneridae</taxon>
        <taxon>Pentapetalae</taxon>
        <taxon>asterids</taxon>
        <taxon>Ericales</taxon>
        <taxon>Ericaceae</taxon>
        <taxon>Ericoideae</taxon>
        <taxon>Rhodoreae</taxon>
        <taxon>Rhododendron</taxon>
    </lineage>
</organism>
<dbReference type="InterPro" id="IPR053151">
    <property type="entry name" value="RNase_H-like"/>
</dbReference>
<proteinExistence type="predicted"/>
<evidence type="ECO:0000313" key="3">
    <source>
        <dbReference type="Proteomes" id="UP000823749"/>
    </source>
</evidence>
<protein>
    <recommendedName>
        <fullName evidence="1">RNase H type-1 domain-containing protein</fullName>
    </recommendedName>
</protein>
<dbReference type="Pfam" id="PF13456">
    <property type="entry name" value="RVT_3"/>
    <property type="match status" value="1"/>
</dbReference>
<dbReference type="CDD" id="cd06222">
    <property type="entry name" value="RNase_H_like"/>
    <property type="match status" value="1"/>
</dbReference>
<dbReference type="EMBL" id="JACTNZ010000003">
    <property type="protein sequence ID" value="KAG5559267.1"/>
    <property type="molecule type" value="Genomic_DNA"/>
</dbReference>
<dbReference type="AlphaFoldDB" id="A0AAV6L2N5"/>
<dbReference type="InterPro" id="IPR002156">
    <property type="entry name" value="RNaseH_domain"/>
</dbReference>